<dbReference type="OrthoDB" id="2014058at2759"/>
<organism evidence="3 4">
    <name type="scientific">Phaeoacremonium minimum (strain UCR-PA7)</name>
    <name type="common">Esca disease fungus</name>
    <name type="synonym">Togninia minima</name>
    <dbReference type="NCBI Taxonomy" id="1286976"/>
    <lineage>
        <taxon>Eukaryota</taxon>
        <taxon>Fungi</taxon>
        <taxon>Dikarya</taxon>
        <taxon>Ascomycota</taxon>
        <taxon>Pezizomycotina</taxon>
        <taxon>Sordariomycetes</taxon>
        <taxon>Sordariomycetidae</taxon>
        <taxon>Togniniales</taxon>
        <taxon>Togniniaceae</taxon>
        <taxon>Phaeoacremonium</taxon>
    </lineage>
</organism>
<dbReference type="GO" id="GO:0005739">
    <property type="term" value="C:mitochondrion"/>
    <property type="evidence" value="ECO:0007669"/>
    <property type="project" value="InterPro"/>
</dbReference>
<keyword evidence="2" id="KW-0472">Membrane</keyword>
<evidence type="ECO:0000256" key="1">
    <source>
        <dbReference type="SAM" id="MobiDB-lite"/>
    </source>
</evidence>
<dbReference type="EMBL" id="KB932927">
    <property type="protein sequence ID" value="EOO02297.1"/>
    <property type="molecule type" value="Genomic_DNA"/>
</dbReference>
<name>R8BSF8_PHAM7</name>
<gene>
    <name evidence="3" type="ORF">UCRPA7_2171</name>
</gene>
<keyword evidence="2" id="KW-0812">Transmembrane</keyword>
<protein>
    <submittedName>
        <fullName evidence="3">Putative nadh:ubiquinone oxidoreductase subunit protein</fullName>
    </submittedName>
</protein>
<dbReference type="InterPro" id="IPR008699">
    <property type="entry name" value="NDUFB8"/>
</dbReference>
<evidence type="ECO:0000256" key="2">
    <source>
        <dbReference type="SAM" id="Phobius"/>
    </source>
</evidence>
<evidence type="ECO:0000313" key="4">
    <source>
        <dbReference type="Proteomes" id="UP000014074"/>
    </source>
</evidence>
<dbReference type="PANTHER" id="PTHR12840">
    <property type="entry name" value="NADH-UBIQUINONE OXIDOREDUCTASE ASHI SUBUNIT"/>
    <property type="match status" value="1"/>
</dbReference>
<dbReference type="Pfam" id="PF05821">
    <property type="entry name" value="NDUF_B8"/>
    <property type="match status" value="1"/>
</dbReference>
<sequence>MQMLPSRIVRASPFRSTTLAAARRLPIVQQRSFIPPSINSKALTEEKYPDPETLTEAEDPGQNGGYINPPRIKRQFRDPHADWWDKQERRNYGEPVHEDHDILGMFSPYEYTWISPGKGLLQIGAFIVTVFGLLFVVKATYPDRPSYPREFEGGLQKELGGLGAIGARKIGDPEPFQEEEQE</sequence>
<keyword evidence="2" id="KW-1133">Transmembrane helix</keyword>
<dbReference type="KEGG" id="tmn:UCRPA7_2171"/>
<proteinExistence type="predicted"/>
<dbReference type="HOGENOM" id="CLU_100674_0_0_1"/>
<keyword evidence="4" id="KW-1185">Reference proteome</keyword>
<dbReference type="GeneID" id="19322394"/>
<dbReference type="AlphaFoldDB" id="R8BSF8"/>
<reference evidence="4" key="1">
    <citation type="journal article" date="2013" name="Genome Announc.">
        <title>Draft genome sequence of the ascomycete Phaeoacremonium aleophilum strain UCR-PA7, a causal agent of the esca disease complex in grapevines.</title>
        <authorList>
            <person name="Blanco-Ulate B."/>
            <person name="Rolshausen P."/>
            <person name="Cantu D."/>
        </authorList>
    </citation>
    <scope>NUCLEOTIDE SEQUENCE [LARGE SCALE GENOMIC DNA]</scope>
    <source>
        <strain evidence="4">UCR-PA7</strain>
    </source>
</reference>
<dbReference type="Proteomes" id="UP000014074">
    <property type="component" value="Unassembled WGS sequence"/>
</dbReference>
<dbReference type="PANTHER" id="PTHR12840:SF1">
    <property type="entry name" value="NADH DEHYDROGENASE [UBIQUINONE] 1 BETA SUBCOMPLEX SUBUNIT 8, MITOCHONDRIAL"/>
    <property type="match status" value="1"/>
</dbReference>
<feature type="transmembrane region" description="Helical" evidence="2">
    <location>
        <begin position="120"/>
        <end position="141"/>
    </location>
</feature>
<keyword evidence="3" id="KW-0830">Ubiquinone</keyword>
<evidence type="ECO:0000313" key="3">
    <source>
        <dbReference type="EMBL" id="EOO02297.1"/>
    </source>
</evidence>
<dbReference type="eggNOG" id="ENOG502S52G">
    <property type="taxonomic scope" value="Eukaryota"/>
</dbReference>
<accession>R8BSF8</accession>
<feature type="region of interest" description="Disordered" evidence="1">
    <location>
        <begin position="39"/>
        <end position="73"/>
    </location>
</feature>
<dbReference type="RefSeq" id="XP_007912936.1">
    <property type="nucleotide sequence ID" value="XM_007914745.1"/>
</dbReference>